<sequence>MKLFISFGIFFLFSIFSFSQSIINGKLKTIKGKSIYATSITIKEINTDTILNYSISNNKGEFSISINTNKEKLQLNIRSMGFKNVTKIIENKSQTLNFVLEEEITELKEVIIKSLPITRKGDTINYSVSSFSKQEDRTIADVLKNMPGIEVLDNGKILYQGKPINKYYIEGLDLLEGKYNLANKNLPYKEVTKVQVLENHQPIKMLDSLVYSDQAAINIKLKSNYTFTGQAEIGSGLSPLLWDSNITPMLFSKKKQMLSSYQFNNTGNDVASQLKSLTVDDLLEQFESNNEKQDWLSIQKLQTPNFSEKRWLDNNIHLITSNYLQKLKNDYELRLNVSYINDYQQQNGVTNTQFFTLNDSINLFEQKYNQLYTNTLETNLTLQKNTNKNFLKNSLQFQGFWDNQQGNIQLNNDDINQNLSNRYFKLSNKFKTLFSIGKQIASLNSYIGFNKTPQSLTINPGPFNDLLNNGNAYEKVIQNVELNTFYTNNSLDFTKGWKQFSFSPKVGFQFEQQDLKSKILTSNTNQISDFENNLDWRRAKLYFNLKTQYKKDKWRMELTTPVNFHNYQLEDKPLLRNQNLNRLTFEPRFSLNYDITNFWRIASSASFSNQFGTINQVYYNYILLNYRNIQRIDAPLPEKQTINYAAFIGYRNPINALFLNLTYSNTITNNNLLYNTQVLNNGAIEFQAIEQDNKRQSHNFSTKASKYISSINTNITMSTNYSLQSFQQILNSETTDISNQNRSFNAKVDIDITDWLNTELTSTFQFSNNQIQEQKNQTITQQFHKLNVNIYPKKNQYLSLKTEIIKNNLFSEATKNLFTDLVYRYTWKKKNIDFEIQWNNLFNTENYRTVNINNFSYLESNFILRPSQVLFKARFSL</sequence>
<dbReference type="RefSeq" id="WP_172505103.1">
    <property type="nucleotide sequence ID" value="NZ_OENE01000010.1"/>
</dbReference>
<gene>
    <name evidence="1" type="ORF">TNO010_180067</name>
</gene>
<name>A0A2I2M8J6_9FLAO</name>
<proteinExistence type="predicted"/>
<accession>A0A2I2M8J6</accession>
<organism evidence="1 2">
    <name type="scientific">Tenacibaculum finnmarkense genomovar ulcerans</name>
    <dbReference type="NCBI Taxonomy" id="2781388"/>
    <lineage>
        <taxon>Bacteria</taxon>
        <taxon>Pseudomonadati</taxon>
        <taxon>Bacteroidota</taxon>
        <taxon>Flavobacteriia</taxon>
        <taxon>Flavobacteriales</taxon>
        <taxon>Flavobacteriaceae</taxon>
        <taxon>Tenacibaculum</taxon>
        <taxon>Tenacibaculum finnmarkense</taxon>
    </lineage>
</organism>
<dbReference type="EMBL" id="OENE01000010">
    <property type="protein sequence ID" value="SOU88370.1"/>
    <property type="molecule type" value="Genomic_DNA"/>
</dbReference>
<protein>
    <recommendedName>
        <fullName evidence="3">TonB-dependent receptor</fullName>
    </recommendedName>
</protein>
<evidence type="ECO:0000313" key="2">
    <source>
        <dbReference type="Proteomes" id="UP000490060"/>
    </source>
</evidence>
<dbReference type="SUPFAM" id="SSF56935">
    <property type="entry name" value="Porins"/>
    <property type="match status" value="1"/>
</dbReference>
<evidence type="ECO:0000313" key="1">
    <source>
        <dbReference type="EMBL" id="SOU88370.1"/>
    </source>
</evidence>
<dbReference type="Proteomes" id="UP000490060">
    <property type="component" value="Unassembled WGS sequence"/>
</dbReference>
<dbReference type="AlphaFoldDB" id="A0A2I2M8J6"/>
<evidence type="ECO:0008006" key="3">
    <source>
        <dbReference type="Google" id="ProtNLM"/>
    </source>
</evidence>
<reference evidence="1 2" key="1">
    <citation type="submission" date="2017-11" db="EMBL/GenBank/DDBJ databases">
        <authorList>
            <person name="Duchaud E."/>
        </authorList>
    </citation>
    <scope>NUCLEOTIDE SEQUENCE [LARGE SCALE GENOMIC DNA]</scope>
    <source>
        <strain evidence="1 2">TNO010</strain>
    </source>
</reference>